<keyword evidence="2" id="KW-1185">Reference proteome</keyword>
<dbReference type="AlphaFoldDB" id="A0AAW1QJ38"/>
<name>A0AAW1QJ38_9CHLO</name>
<accession>A0AAW1QJ38</accession>
<protein>
    <submittedName>
        <fullName evidence="1">Uncharacterized protein</fullName>
    </submittedName>
</protein>
<evidence type="ECO:0000313" key="1">
    <source>
        <dbReference type="EMBL" id="KAK9821293.1"/>
    </source>
</evidence>
<dbReference type="Proteomes" id="UP001445335">
    <property type="component" value="Unassembled WGS sequence"/>
</dbReference>
<evidence type="ECO:0000313" key="2">
    <source>
        <dbReference type="Proteomes" id="UP001445335"/>
    </source>
</evidence>
<dbReference type="EMBL" id="JALJOU010000104">
    <property type="protein sequence ID" value="KAK9821293.1"/>
    <property type="molecule type" value="Genomic_DNA"/>
</dbReference>
<organism evidence="1 2">
    <name type="scientific">Elliptochloris bilobata</name>
    <dbReference type="NCBI Taxonomy" id="381761"/>
    <lineage>
        <taxon>Eukaryota</taxon>
        <taxon>Viridiplantae</taxon>
        <taxon>Chlorophyta</taxon>
        <taxon>core chlorophytes</taxon>
        <taxon>Trebouxiophyceae</taxon>
        <taxon>Trebouxiophyceae incertae sedis</taxon>
        <taxon>Elliptochloris clade</taxon>
        <taxon>Elliptochloris</taxon>
    </lineage>
</organism>
<sequence>MAATAAGKRRRLAGGCCKDVEAVAAAAGAYWGLAGRPKRVPGGDPLHDASLRCLVAAIREDSTEFEAGGRVLRLKQYIAAGVGAAALDAIIDALSANSRVEALYIQNFERGFGDAQLRRLTAVLRQRRIWALNVGENFRVSPGAWREFADALPHTAVAYLYVSEHHFLGRPGLKNSMRDRIRINRLAAPLRDPEVVARINNMWWNPRNHNPAAAAAAAARGAAAGSDKPIMMRPVHPIVARRRAPRG</sequence>
<comment type="caution">
    <text evidence="1">The sequence shown here is derived from an EMBL/GenBank/DDBJ whole genome shotgun (WGS) entry which is preliminary data.</text>
</comment>
<reference evidence="1 2" key="1">
    <citation type="journal article" date="2024" name="Nat. Commun.">
        <title>Phylogenomics reveals the evolutionary origins of lichenization in chlorophyte algae.</title>
        <authorList>
            <person name="Puginier C."/>
            <person name="Libourel C."/>
            <person name="Otte J."/>
            <person name="Skaloud P."/>
            <person name="Haon M."/>
            <person name="Grisel S."/>
            <person name="Petersen M."/>
            <person name="Berrin J.G."/>
            <person name="Delaux P.M."/>
            <person name="Dal Grande F."/>
            <person name="Keller J."/>
        </authorList>
    </citation>
    <scope>NUCLEOTIDE SEQUENCE [LARGE SCALE GENOMIC DNA]</scope>
    <source>
        <strain evidence="1 2">SAG 245.80</strain>
    </source>
</reference>
<proteinExistence type="predicted"/>
<gene>
    <name evidence="1" type="ORF">WJX81_001784</name>
</gene>